<reference evidence="2" key="1">
    <citation type="submission" date="2022-01" db="EMBL/GenBank/DDBJ databases">
        <authorList>
            <person name="Criscuolo A."/>
        </authorList>
    </citation>
    <scope>NUCLEOTIDE SEQUENCE</scope>
    <source>
        <strain evidence="2">CIP111891</strain>
    </source>
</reference>
<dbReference type="Proteomes" id="UP000838821">
    <property type="component" value="Unassembled WGS sequence"/>
</dbReference>
<accession>A0ABM9CX82</accession>
<dbReference type="EMBL" id="CAKMMW010000029">
    <property type="protein sequence ID" value="CAH1227931.1"/>
    <property type="molecule type" value="Genomic_DNA"/>
</dbReference>
<dbReference type="RefSeq" id="WP_236292456.1">
    <property type="nucleotide sequence ID" value="NZ_CAKMMW010000029.1"/>
</dbReference>
<dbReference type="InterPro" id="IPR045956">
    <property type="entry name" value="DUF6376"/>
</dbReference>
<feature type="chain" id="PRO_5047356315" description="Lipoprotein" evidence="1">
    <location>
        <begin position="19"/>
        <end position="145"/>
    </location>
</feature>
<sequence>MKKLMFLLLVLSTLQLSACTLVEKVTSSVDYANQATEHINKLSTFAQQAPQMIKDAAMNPETKQALENQLIGIKKDIEQFNLKSVPTIAKDVHQQLVDKNKVLLDELNNVLVNGHLALDKLQNSQILSTISDITIFINRIQNLGS</sequence>
<name>A0ABM9CX82_9BACL</name>
<evidence type="ECO:0000256" key="1">
    <source>
        <dbReference type="SAM" id="SignalP"/>
    </source>
</evidence>
<protein>
    <recommendedName>
        <fullName evidence="4">Lipoprotein</fullName>
    </recommendedName>
</protein>
<keyword evidence="3" id="KW-1185">Reference proteome</keyword>
<evidence type="ECO:0008006" key="4">
    <source>
        <dbReference type="Google" id="ProtNLM"/>
    </source>
</evidence>
<feature type="signal peptide" evidence="1">
    <location>
        <begin position="1"/>
        <end position="18"/>
    </location>
</feature>
<keyword evidence="1" id="KW-0732">Signal</keyword>
<evidence type="ECO:0000313" key="3">
    <source>
        <dbReference type="Proteomes" id="UP000838821"/>
    </source>
</evidence>
<gene>
    <name evidence="2" type="ORF">PAECIP111891_06208</name>
</gene>
<evidence type="ECO:0000313" key="2">
    <source>
        <dbReference type="EMBL" id="CAH1227931.1"/>
    </source>
</evidence>
<dbReference type="Pfam" id="PF19903">
    <property type="entry name" value="DUF6376"/>
    <property type="match status" value="1"/>
</dbReference>
<organism evidence="2 3">
    <name type="scientific">Paenibacillus allorhizoplanae</name>
    <dbReference type="NCBI Taxonomy" id="2905648"/>
    <lineage>
        <taxon>Bacteria</taxon>
        <taxon>Bacillati</taxon>
        <taxon>Bacillota</taxon>
        <taxon>Bacilli</taxon>
        <taxon>Bacillales</taxon>
        <taxon>Paenibacillaceae</taxon>
        <taxon>Paenibacillus</taxon>
    </lineage>
</organism>
<comment type="caution">
    <text evidence="2">The sequence shown here is derived from an EMBL/GenBank/DDBJ whole genome shotgun (WGS) entry which is preliminary data.</text>
</comment>
<proteinExistence type="predicted"/>